<evidence type="ECO:0000313" key="2">
    <source>
        <dbReference type="Proteomes" id="UP000595691"/>
    </source>
</evidence>
<dbReference type="CDD" id="cd01983">
    <property type="entry name" value="SIMIBI"/>
    <property type="match status" value="1"/>
</dbReference>
<organism evidence="1 2">
    <name type="scientific">Heyndrickxia vini</name>
    <dbReference type="NCBI Taxonomy" id="1476025"/>
    <lineage>
        <taxon>Bacteria</taxon>
        <taxon>Bacillati</taxon>
        <taxon>Bacillota</taxon>
        <taxon>Bacilli</taxon>
        <taxon>Bacillales</taxon>
        <taxon>Bacillaceae</taxon>
        <taxon>Heyndrickxia</taxon>
    </lineage>
</organism>
<evidence type="ECO:0000313" key="1">
    <source>
        <dbReference type="EMBL" id="QQZ09695.1"/>
    </source>
</evidence>
<dbReference type="Proteomes" id="UP000595691">
    <property type="component" value="Chromosome"/>
</dbReference>
<reference evidence="1 2" key="1">
    <citation type="submission" date="2020-11" db="EMBL/GenBank/DDBJ databases">
        <title>Taxonomic evaluation of the Bacillus sporothermodurans group of bacteria based on whole genome sequences.</title>
        <authorList>
            <person name="Fiedler G."/>
            <person name="Herbstmann A.-D."/>
            <person name="Doll E."/>
            <person name="Wenning M."/>
            <person name="Brinks E."/>
            <person name="Kabisch J."/>
            <person name="Breitenwieser F."/>
            <person name="Lappann M."/>
            <person name="Boehnlein C."/>
            <person name="Franz C."/>
        </authorList>
    </citation>
    <scope>NUCLEOTIDE SEQUENCE [LARGE SCALE GENOMIC DNA]</scope>
    <source>
        <strain evidence="1 2">JCM 19841</strain>
    </source>
</reference>
<dbReference type="InterPro" id="IPR052922">
    <property type="entry name" value="Cytidylate_Kinase-2"/>
</dbReference>
<dbReference type="Gene3D" id="3.40.50.300">
    <property type="entry name" value="P-loop containing nucleotide triphosphate hydrolases"/>
    <property type="match status" value="1"/>
</dbReference>
<dbReference type="EMBL" id="CP065425">
    <property type="protein sequence ID" value="QQZ09695.1"/>
    <property type="molecule type" value="Genomic_DNA"/>
</dbReference>
<dbReference type="RefSeq" id="WP_202778663.1">
    <property type="nucleotide sequence ID" value="NZ_CP065425.1"/>
</dbReference>
<accession>A0ABX7E338</accession>
<proteinExistence type="predicted"/>
<dbReference type="InterPro" id="IPR027417">
    <property type="entry name" value="P-loop_NTPase"/>
</dbReference>
<keyword evidence="2" id="KW-1185">Reference proteome</keyword>
<sequence>MKRIMIMGVSAGVGKSTFARKLGDILQMDVYHLDAYYWKPGWVEAPADEFRGAQKEMSKKEKWIIEGNYTSTYDIRAAHADTIIYLELPLTVCLFRVLKRFFKNIGRTRPDMGKGCKEKIDWQFIKFIITTYYPRKNKMVERFMAFQSSGAERKVVMLKNKRAIKNYLQESTLKYSSKKEIFPEKFIE</sequence>
<name>A0ABX7E338_9BACI</name>
<dbReference type="PANTHER" id="PTHR37816">
    <property type="entry name" value="YALI0E33011P"/>
    <property type="match status" value="1"/>
</dbReference>
<dbReference type="PANTHER" id="PTHR37816:SF3">
    <property type="entry name" value="MODULATES DNA TOPOLOGY"/>
    <property type="match status" value="1"/>
</dbReference>
<dbReference type="SUPFAM" id="SSF52540">
    <property type="entry name" value="P-loop containing nucleoside triphosphate hydrolases"/>
    <property type="match status" value="1"/>
</dbReference>
<gene>
    <name evidence="1" type="ORF">I5776_01550</name>
</gene>
<protein>
    <submittedName>
        <fullName evidence="1">Topology modulation protein</fullName>
    </submittedName>
</protein>